<dbReference type="PROSITE" id="PS51257">
    <property type="entry name" value="PROKAR_LIPOPROTEIN"/>
    <property type="match status" value="1"/>
</dbReference>
<evidence type="ECO:0000256" key="1">
    <source>
        <dbReference type="ARBA" id="ARBA00022737"/>
    </source>
</evidence>
<gene>
    <name evidence="4" type="ORF">P8627_09445</name>
</gene>
<keyword evidence="1" id="KW-0677">Repeat</keyword>
<evidence type="ECO:0000256" key="2">
    <source>
        <dbReference type="ARBA" id="ARBA00022803"/>
    </source>
</evidence>
<evidence type="ECO:0000313" key="5">
    <source>
        <dbReference type="Proteomes" id="UP001243420"/>
    </source>
</evidence>
<keyword evidence="5" id="KW-1185">Reference proteome</keyword>
<name>A0ABY8L7C6_9RHOB</name>
<feature type="compositionally biased region" description="Basic and acidic residues" evidence="3">
    <location>
        <begin position="687"/>
        <end position="703"/>
    </location>
</feature>
<feature type="compositionally biased region" description="Low complexity" evidence="3">
    <location>
        <begin position="789"/>
        <end position="815"/>
    </location>
</feature>
<feature type="region of interest" description="Disordered" evidence="3">
    <location>
        <begin position="656"/>
        <end position="822"/>
    </location>
</feature>
<dbReference type="PANTHER" id="PTHR45586:SF1">
    <property type="entry name" value="LIPOPOLYSACCHARIDE ASSEMBLY PROTEIN B"/>
    <property type="match status" value="1"/>
</dbReference>
<feature type="compositionally biased region" description="Basic and acidic residues" evidence="3">
    <location>
        <begin position="728"/>
        <end position="737"/>
    </location>
</feature>
<feature type="compositionally biased region" description="Low complexity" evidence="3">
    <location>
        <begin position="716"/>
        <end position="727"/>
    </location>
</feature>
<dbReference type="InterPro" id="IPR051012">
    <property type="entry name" value="CellSynth/LPSAsmb/PSIAsmb"/>
</dbReference>
<protein>
    <recommendedName>
        <fullName evidence="6">Tetratricopeptide repeat protein</fullName>
    </recommendedName>
</protein>
<dbReference type="SUPFAM" id="SSF48452">
    <property type="entry name" value="TPR-like"/>
    <property type="match status" value="3"/>
</dbReference>
<reference evidence="4 5" key="1">
    <citation type="submission" date="2023-04" db="EMBL/GenBank/DDBJ databases">
        <title>Jannaschia ovalis sp. nov., a marine bacterium isolated from sea tidal flat.</title>
        <authorList>
            <person name="Kwon D.Y."/>
            <person name="Kim J.-J."/>
        </authorList>
    </citation>
    <scope>NUCLEOTIDE SEQUENCE [LARGE SCALE GENOMIC DNA]</scope>
    <source>
        <strain evidence="4 5">GRR-S6-38</strain>
    </source>
</reference>
<dbReference type="EMBL" id="CP122537">
    <property type="protein sequence ID" value="WGH77276.1"/>
    <property type="molecule type" value="Genomic_DNA"/>
</dbReference>
<feature type="compositionally biased region" description="Low complexity" evidence="3">
    <location>
        <begin position="759"/>
        <end position="771"/>
    </location>
</feature>
<dbReference type="Gene3D" id="1.25.40.10">
    <property type="entry name" value="Tetratricopeptide repeat domain"/>
    <property type="match status" value="3"/>
</dbReference>
<evidence type="ECO:0008006" key="6">
    <source>
        <dbReference type="Google" id="ProtNLM"/>
    </source>
</evidence>
<evidence type="ECO:0000256" key="3">
    <source>
        <dbReference type="SAM" id="MobiDB-lite"/>
    </source>
</evidence>
<proteinExistence type="predicted"/>
<accession>A0ABY8L7C6</accession>
<dbReference type="PANTHER" id="PTHR45586">
    <property type="entry name" value="TPR REPEAT-CONTAINING PROTEIN PA4667"/>
    <property type="match status" value="1"/>
</dbReference>
<sequence length="854" mass="91516">MTVRPFKRLAVAASVAVVLLSGCQSDEARIDELFASAEAFVEDRDFARALIQYRNILKIDGDHAETRIALGRMFLSQGYLREAAREYTLLSERQPDRVEWRFALGQIAVMQTDWDALRRHADIAEGIAPDASETAILRHAVAFRDAMRENDPRARDALAETIAPLRAARPDEPVMLRIALEAALDAGREAEALAILDDTLGRDPYRADLQVMRIRLLADDGREDPVDQRLMELVALYPSDPEIVSMLVARHMSQGRVTEAGQVLRALTDGAPADDVGARAVLVRFLLRTQGPDAALAELARQREAAGDGPGARLYAAMERAIRFDTGERAGAIDGLRTLLAEGEEGGEARMIRVLLARMLDRQGERREARAEVETVLGADPGEVGALKLRAGWAIEAERPKDAIVDLRSALSQSPRDTDLLNLMAAAHSLDGNPGLAMEQLAQAAQVSGHAAAETERYARALIGEGRDRLALRVLQAAQDAAPGHLGVSRLLGELHIDAGDWGGALQAAAHIDRIPGEAAAAAAASLRAGVALKREPRRDGLGDLYDPESLEQPALTRAVSELIAIDEAPLALSHIETIRAEYPDAPALALIRAELLGLTDRLAEAAGAYEALLDHPELAEAATLRLFGLKAGQQDLAGATAVLARGLRDHPDLAAAAPLGGGSPVGVGRHGGRHRASPCAACRRAAQRDGRQQPRRADLGHDRRPRRAGRGGADRGAPARRCAARGFGHDRLDRLPARRRAGRAAADAPRRAGHARGSGRATAPRAGPCRAGRDRGRGRGLRRGAGPGRTRSAPGPRRAGPARRAAEGRLSAWPGPAPPPAPRRLGVWRRWASRSACRCPCSGRASSRWSRPG</sequence>
<evidence type="ECO:0000313" key="4">
    <source>
        <dbReference type="EMBL" id="WGH77276.1"/>
    </source>
</evidence>
<feature type="compositionally biased region" description="Gly residues" evidence="3">
    <location>
        <begin position="660"/>
        <end position="670"/>
    </location>
</feature>
<dbReference type="InterPro" id="IPR011990">
    <property type="entry name" value="TPR-like_helical_dom_sf"/>
</dbReference>
<keyword evidence="2" id="KW-0802">TPR repeat</keyword>
<dbReference type="Proteomes" id="UP001243420">
    <property type="component" value="Chromosome"/>
</dbReference>
<organism evidence="4 5">
    <name type="scientific">Jannaschia ovalis</name>
    <dbReference type="NCBI Taxonomy" id="3038773"/>
    <lineage>
        <taxon>Bacteria</taxon>
        <taxon>Pseudomonadati</taxon>
        <taxon>Pseudomonadota</taxon>
        <taxon>Alphaproteobacteria</taxon>
        <taxon>Rhodobacterales</taxon>
        <taxon>Roseobacteraceae</taxon>
        <taxon>Jannaschia</taxon>
    </lineage>
</organism>